<reference evidence="1 2" key="1">
    <citation type="submission" date="2014-07" db="EMBL/GenBank/DDBJ databases">
        <title>Methanogenic archaea and the global carbon cycle.</title>
        <authorList>
            <person name="Henriksen J.R."/>
            <person name="Luke J."/>
            <person name="Reinhart S."/>
            <person name="Benedict M.N."/>
            <person name="Youngblut N.D."/>
            <person name="Metcalf M.E."/>
            <person name="Whitaker R.J."/>
            <person name="Metcalf W.W."/>
        </authorList>
    </citation>
    <scope>NUCLEOTIDE SEQUENCE [LARGE SCALE GENOMIC DNA]</scope>
    <source>
        <strain evidence="1 2">Z-761</strain>
    </source>
</reference>
<proteinExistence type="predicted"/>
<name>A0A0E3Q4R3_9EURY</name>
<accession>A0A0E3Q4R3</accession>
<keyword evidence="2" id="KW-1185">Reference proteome</keyword>
<evidence type="ECO:0000313" key="2">
    <source>
        <dbReference type="Proteomes" id="UP000033096"/>
    </source>
</evidence>
<dbReference type="PATRIC" id="fig|1434123.4.peg.1702"/>
<dbReference type="AlphaFoldDB" id="A0A0E3Q4R3"/>
<dbReference type="HOGENOM" id="CLU_1870739_0_0_2"/>
<dbReference type="EMBL" id="CP009520">
    <property type="protein sequence ID" value="AKB43700.1"/>
    <property type="molecule type" value="Genomic_DNA"/>
</dbReference>
<sequence length="136" mass="16471">MWTKHFYILKNNYLHDCEQYEFNFTIVKSRLQLKIIHAVEIMGLSERNLKQNKNYRIMIDSEGIGHIRIIRRINLKTLIEIFKELYLELKKYPDKKPHMKIYISHSIYEEMSDNMKHFHDFAVSCMDGTFELIVIS</sequence>
<evidence type="ECO:0000313" key="1">
    <source>
        <dbReference type="EMBL" id="AKB43700.1"/>
    </source>
</evidence>
<dbReference type="Proteomes" id="UP000033096">
    <property type="component" value="Chromosome"/>
</dbReference>
<organism evidence="1 2">
    <name type="scientific">Methanosarcina vacuolata Z-761</name>
    <dbReference type="NCBI Taxonomy" id="1434123"/>
    <lineage>
        <taxon>Archaea</taxon>
        <taxon>Methanobacteriati</taxon>
        <taxon>Methanobacteriota</taxon>
        <taxon>Stenosarchaea group</taxon>
        <taxon>Methanomicrobia</taxon>
        <taxon>Methanosarcinales</taxon>
        <taxon>Methanosarcinaceae</taxon>
        <taxon>Methanosarcina</taxon>
    </lineage>
</organism>
<dbReference type="KEGG" id="mvc:MSVAZ_1431"/>
<protein>
    <submittedName>
        <fullName evidence="1">Uncharacterized protein</fullName>
    </submittedName>
</protein>
<gene>
    <name evidence="1" type="ORF">MSVAZ_1431</name>
</gene>